<evidence type="ECO:0000313" key="2">
    <source>
        <dbReference type="Proteomes" id="UP000774617"/>
    </source>
</evidence>
<gene>
    <name evidence="1" type="ORF">B0J12DRAFT_316431</name>
</gene>
<organism evidence="1 2">
    <name type="scientific">Macrophomina phaseolina</name>
    <dbReference type="NCBI Taxonomy" id="35725"/>
    <lineage>
        <taxon>Eukaryota</taxon>
        <taxon>Fungi</taxon>
        <taxon>Dikarya</taxon>
        <taxon>Ascomycota</taxon>
        <taxon>Pezizomycotina</taxon>
        <taxon>Dothideomycetes</taxon>
        <taxon>Dothideomycetes incertae sedis</taxon>
        <taxon>Botryosphaeriales</taxon>
        <taxon>Botryosphaeriaceae</taxon>
        <taxon>Macrophomina</taxon>
    </lineage>
</organism>
<comment type="caution">
    <text evidence="1">The sequence shown here is derived from an EMBL/GenBank/DDBJ whole genome shotgun (WGS) entry which is preliminary data.</text>
</comment>
<dbReference type="Proteomes" id="UP000774617">
    <property type="component" value="Unassembled WGS sequence"/>
</dbReference>
<proteinExistence type="predicted"/>
<sequence>MEQAGGLKSPANCLRNRRAAAAALTTARACAHACTVVLSQANVSRARQQRACARRTLRRHRVHAAVGVPTPRHALDGCRNRLEKEGNATSAGRLNLRRLLAGLDAIELPFSGSWIGRILLASVRGLRPGWAGGRRGAFPLFSLSNQPGRSASSGSECRNAALLCLAGTALGRSRALSLFLARNSWCSPTTGPFSLRDGKRIARRGQQWFPRELEA</sequence>
<name>A0ABQ8FW14_9PEZI</name>
<accession>A0ABQ8FW14</accession>
<protein>
    <submittedName>
        <fullName evidence="1">Uncharacterized protein</fullName>
    </submittedName>
</protein>
<reference evidence="1 2" key="1">
    <citation type="journal article" date="2021" name="Nat. Commun.">
        <title>Genetic determinants of endophytism in the Arabidopsis root mycobiome.</title>
        <authorList>
            <person name="Mesny F."/>
            <person name="Miyauchi S."/>
            <person name="Thiergart T."/>
            <person name="Pickel B."/>
            <person name="Atanasova L."/>
            <person name="Karlsson M."/>
            <person name="Huettel B."/>
            <person name="Barry K.W."/>
            <person name="Haridas S."/>
            <person name="Chen C."/>
            <person name="Bauer D."/>
            <person name="Andreopoulos W."/>
            <person name="Pangilinan J."/>
            <person name="LaButti K."/>
            <person name="Riley R."/>
            <person name="Lipzen A."/>
            <person name="Clum A."/>
            <person name="Drula E."/>
            <person name="Henrissat B."/>
            <person name="Kohler A."/>
            <person name="Grigoriev I.V."/>
            <person name="Martin F.M."/>
            <person name="Hacquard S."/>
        </authorList>
    </citation>
    <scope>NUCLEOTIDE SEQUENCE [LARGE SCALE GENOMIC DNA]</scope>
    <source>
        <strain evidence="1 2">MPI-SDFR-AT-0080</strain>
    </source>
</reference>
<dbReference type="EMBL" id="JAGTJR010000044">
    <property type="protein sequence ID" value="KAH7030438.1"/>
    <property type="molecule type" value="Genomic_DNA"/>
</dbReference>
<keyword evidence="2" id="KW-1185">Reference proteome</keyword>
<evidence type="ECO:0000313" key="1">
    <source>
        <dbReference type="EMBL" id="KAH7030438.1"/>
    </source>
</evidence>